<feature type="region of interest" description="Disordered" evidence="1">
    <location>
        <begin position="443"/>
        <end position="464"/>
    </location>
</feature>
<protein>
    <submittedName>
        <fullName evidence="2">Uncharacterized protein</fullName>
    </submittedName>
</protein>
<feature type="compositionally biased region" description="Low complexity" evidence="1">
    <location>
        <begin position="499"/>
        <end position="514"/>
    </location>
</feature>
<gene>
    <name evidence="2" type="ORF">LSCM1_08096</name>
</gene>
<feature type="compositionally biased region" description="Low complexity" evidence="1">
    <location>
        <begin position="579"/>
        <end position="592"/>
    </location>
</feature>
<reference evidence="2 3" key="1">
    <citation type="submission" date="2021-03" db="EMBL/GenBank/DDBJ databases">
        <title>Leishmania (Mundinia) martiniquensis Genome sequencing and assembly.</title>
        <authorList>
            <person name="Almutairi H."/>
            <person name="Gatherer D."/>
        </authorList>
    </citation>
    <scope>NUCLEOTIDE SEQUENCE [LARGE SCALE GENOMIC DNA]</scope>
    <source>
        <strain evidence="2">LSCM1</strain>
    </source>
</reference>
<feature type="region of interest" description="Disordered" evidence="1">
    <location>
        <begin position="154"/>
        <end position="239"/>
    </location>
</feature>
<evidence type="ECO:0000256" key="1">
    <source>
        <dbReference type="SAM" id="MobiDB-lite"/>
    </source>
</evidence>
<dbReference type="GeneID" id="92517949"/>
<feature type="compositionally biased region" description="Low complexity" evidence="1">
    <location>
        <begin position="204"/>
        <end position="219"/>
    </location>
</feature>
<feature type="region of interest" description="Disordered" evidence="1">
    <location>
        <begin position="497"/>
        <end position="531"/>
    </location>
</feature>
<keyword evidence="3" id="KW-1185">Reference proteome</keyword>
<feature type="compositionally biased region" description="Acidic residues" evidence="1">
    <location>
        <begin position="228"/>
        <end position="238"/>
    </location>
</feature>
<dbReference type="Proteomes" id="UP000673552">
    <property type="component" value="Chromosome 3"/>
</dbReference>
<feature type="region of interest" description="Disordered" evidence="1">
    <location>
        <begin position="322"/>
        <end position="362"/>
    </location>
</feature>
<evidence type="ECO:0000313" key="3">
    <source>
        <dbReference type="Proteomes" id="UP000673552"/>
    </source>
</evidence>
<accession>A0A836KUQ3</accession>
<feature type="region of interest" description="Disordered" evidence="1">
    <location>
        <begin position="1"/>
        <end position="21"/>
    </location>
</feature>
<comment type="caution">
    <text evidence="2">The sequence shown here is derived from an EMBL/GenBank/DDBJ whole genome shotgun (WGS) entry which is preliminary data.</text>
</comment>
<feature type="region of interest" description="Disordered" evidence="1">
    <location>
        <begin position="561"/>
        <end position="599"/>
    </location>
</feature>
<evidence type="ECO:0000313" key="2">
    <source>
        <dbReference type="EMBL" id="KAG5487731.1"/>
    </source>
</evidence>
<name>A0A836KUQ3_9TRYP</name>
<proteinExistence type="predicted"/>
<feature type="region of interest" description="Disordered" evidence="1">
    <location>
        <begin position="255"/>
        <end position="279"/>
    </location>
</feature>
<feature type="compositionally biased region" description="Low complexity" evidence="1">
    <location>
        <begin position="159"/>
        <end position="177"/>
    </location>
</feature>
<feature type="compositionally biased region" description="Polar residues" evidence="1">
    <location>
        <begin position="1"/>
        <end position="14"/>
    </location>
</feature>
<organism evidence="2 3">
    <name type="scientific">Leishmania martiniquensis</name>
    <dbReference type="NCBI Taxonomy" id="1580590"/>
    <lineage>
        <taxon>Eukaryota</taxon>
        <taxon>Discoba</taxon>
        <taxon>Euglenozoa</taxon>
        <taxon>Kinetoplastea</taxon>
        <taxon>Metakinetoplastina</taxon>
        <taxon>Trypanosomatida</taxon>
        <taxon>Trypanosomatidae</taxon>
        <taxon>Leishmaniinae</taxon>
        <taxon>Leishmania</taxon>
    </lineage>
</organism>
<dbReference type="OrthoDB" id="267251at2759"/>
<feature type="region of interest" description="Disordered" evidence="1">
    <location>
        <begin position="51"/>
        <end position="70"/>
    </location>
</feature>
<dbReference type="RefSeq" id="XP_067181542.1">
    <property type="nucleotide sequence ID" value="XM_067325437.1"/>
</dbReference>
<dbReference type="EMBL" id="JAFEUZ010000003">
    <property type="protein sequence ID" value="KAG5487731.1"/>
    <property type="molecule type" value="Genomic_DNA"/>
</dbReference>
<dbReference type="KEGG" id="lmat:92517949"/>
<sequence>MSSDFETLSCNVESSEGRRGCSISSDFDTLDDLVAEQDAQLLRRLSIRSAAPRAGDRHAPSRDPSGIHSTRRASAMYGGRNYGVAGEVAPTTPAVRGSLYRQHGEAEYGRHPAAAQRGAAATGGLHADADVWCGDDGGGMHPCTKGPTGCGDPPAAVVASRNSETASRARAAAAHASGSRDGEPGWATQRQATCPPDSGTHTPVTSAAGIVASAAARGTHTSHNGHDCEDDGGVEQEQDGVLGNGHEVLHGRRAHDVRTSAVASRPPPSAAPPRRRAQDFDGFYNTGLLLEEDDDDEGVERGLSRCHDRAFESAAVLPSSAVSGTSPLNTHRPYGQRGIDAPPTPPCSEASTTASYPHAGGHTLDAASPTPANASTAHVPRSWSLASRRKAAGDQLCRLALALPNMTAVHWLSLVITLLVPVNLLCLDVMALGWIRRRVDVSYGGASAPPSPDRSTVPTPSRMGICSGAGASTRAAAASPSCANGSSFASRVDAATDLSTSGSGRSTRGTASAGDSGRAGTPRASSPSSHTVPTLCSVILWLLAPNGLLCRLFIYRLRRPGRQPPNGDKEAQDELVEGPSPSATASASPTTSVPTRRAAAASTDEYRHLKAEWQACCDAYERVRRLAPQLEVIEVFLRYACLWLMVHAALPCATAASEWTDAWLLKAPVPDEEDAAPAQSGSGWRAAIDATAPVSPRRAADALACD</sequence>
<dbReference type="AlphaFoldDB" id="A0A836KUQ3"/>